<accession>A0ABY5YK63</accession>
<organism evidence="1 2">
    <name type="scientific">Deinococcus rubellus</name>
    <dbReference type="NCBI Taxonomy" id="1889240"/>
    <lineage>
        <taxon>Bacteria</taxon>
        <taxon>Thermotogati</taxon>
        <taxon>Deinococcota</taxon>
        <taxon>Deinococci</taxon>
        <taxon>Deinococcales</taxon>
        <taxon>Deinococcaceae</taxon>
        <taxon>Deinococcus</taxon>
    </lineage>
</organism>
<evidence type="ECO:0000313" key="1">
    <source>
        <dbReference type="EMBL" id="UWX65203.1"/>
    </source>
</evidence>
<evidence type="ECO:0000313" key="2">
    <source>
        <dbReference type="Proteomes" id="UP001060261"/>
    </source>
</evidence>
<gene>
    <name evidence="1" type="ORF">N0D28_05980</name>
</gene>
<sequence>MTADPIRARLDDLAAALRHFHSALLDVAKSEYEFMHGPINSPYTFFNLVTGDPAFQWLRPLSGLMSTLDEVVDQKNTVLTERHLGDVRQAYGLLFGSTDTRFAEFRSGYQRSRHDPQVQAAEAQVRQVLDAHAA</sequence>
<proteinExistence type="predicted"/>
<reference evidence="1" key="1">
    <citation type="submission" date="2022-09" db="EMBL/GenBank/DDBJ databases">
        <title>genome sequence of Deinococcus rubellus.</title>
        <authorList>
            <person name="Srinivasan S."/>
        </authorList>
    </citation>
    <scope>NUCLEOTIDE SEQUENCE</scope>
    <source>
        <strain evidence="1">Ant6</strain>
    </source>
</reference>
<dbReference type="EMBL" id="CP104213">
    <property type="protein sequence ID" value="UWX65203.1"/>
    <property type="molecule type" value="Genomic_DNA"/>
</dbReference>
<name>A0ABY5YK63_9DEIO</name>
<dbReference type="Proteomes" id="UP001060261">
    <property type="component" value="Chromosome"/>
</dbReference>
<protein>
    <submittedName>
        <fullName evidence="1">Uncharacterized protein</fullName>
    </submittedName>
</protein>
<keyword evidence="2" id="KW-1185">Reference proteome</keyword>
<dbReference type="RefSeq" id="WP_260561459.1">
    <property type="nucleotide sequence ID" value="NZ_BAABEC010000192.1"/>
</dbReference>